<keyword evidence="1" id="KW-0175">Coiled coil</keyword>
<evidence type="ECO:0000313" key="2">
    <source>
        <dbReference type="EMBL" id="MDY3560672.1"/>
    </source>
</evidence>
<evidence type="ECO:0000256" key="1">
    <source>
        <dbReference type="SAM" id="Coils"/>
    </source>
</evidence>
<organism evidence="2 3">
    <name type="scientific">Gemmata algarum</name>
    <dbReference type="NCBI Taxonomy" id="2975278"/>
    <lineage>
        <taxon>Bacteria</taxon>
        <taxon>Pseudomonadati</taxon>
        <taxon>Planctomycetota</taxon>
        <taxon>Planctomycetia</taxon>
        <taxon>Gemmatales</taxon>
        <taxon>Gemmataceae</taxon>
        <taxon>Gemmata</taxon>
    </lineage>
</organism>
<accession>A0ABU5F1P3</accession>
<protein>
    <submittedName>
        <fullName evidence="2">Uncharacterized protein</fullName>
    </submittedName>
</protein>
<evidence type="ECO:0000313" key="3">
    <source>
        <dbReference type="Proteomes" id="UP001272242"/>
    </source>
</evidence>
<gene>
    <name evidence="2" type="ORF">R5W23_001918</name>
</gene>
<dbReference type="RefSeq" id="WP_320687210.1">
    <property type="nucleotide sequence ID" value="NZ_JAXBLV010000181.1"/>
</dbReference>
<name>A0ABU5F1P3_9BACT</name>
<dbReference type="Proteomes" id="UP001272242">
    <property type="component" value="Unassembled WGS sequence"/>
</dbReference>
<dbReference type="EMBL" id="JAXBLV010000181">
    <property type="protein sequence ID" value="MDY3560672.1"/>
    <property type="molecule type" value="Genomic_DNA"/>
</dbReference>
<sequence length="287" mass="33503">MKPMSTPTVLDREEYIEQAYLFRTVRERVADNQPAQEVFQRVADELLSTTRLPYAVQFVASELKHTGLLANGFAKLPHYFTAFQAFVVQQAEDEKSRLPMPTAFLILEREAAYRANQPTRPGLFVYQFETIARNRLGYIDGLEAMARDPFYDADWRGYFDQLRRLVGEKDFSDLVYTHSELFVSEERRRNPAFEPRRRAIFGEKEGKIAKASRTRDPLYLFAALQRQLGYPEVPRYRVRDDATTKMEILQTKLRDLEMRLKLVEGELRGSVDLSQFGKPDLLREKDD</sequence>
<keyword evidence="3" id="KW-1185">Reference proteome</keyword>
<reference evidence="3" key="1">
    <citation type="journal article" date="2023" name="Mar. Drugs">
        <title>Gemmata algarum, a Novel Planctomycete Isolated from an Algal Mat, Displays Antimicrobial Activity.</title>
        <authorList>
            <person name="Kumar G."/>
            <person name="Kallscheuer N."/>
            <person name="Kashif M."/>
            <person name="Ahamad S."/>
            <person name="Jagadeeshwari U."/>
            <person name="Pannikurungottu S."/>
            <person name="Haufschild T."/>
            <person name="Kabuu M."/>
            <person name="Sasikala C."/>
            <person name="Jogler C."/>
            <person name="Ramana C."/>
        </authorList>
    </citation>
    <scope>NUCLEOTIDE SEQUENCE [LARGE SCALE GENOMIC DNA]</scope>
    <source>
        <strain evidence="3">JC673</strain>
    </source>
</reference>
<proteinExistence type="predicted"/>
<comment type="caution">
    <text evidence="2">The sequence shown here is derived from an EMBL/GenBank/DDBJ whole genome shotgun (WGS) entry which is preliminary data.</text>
</comment>
<feature type="coiled-coil region" evidence="1">
    <location>
        <begin position="239"/>
        <end position="266"/>
    </location>
</feature>